<dbReference type="InterPro" id="IPR036513">
    <property type="entry name" value="STAS_dom_sf"/>
</dbReference>
<dbReference type="Gene3D" id="3.30.750.24">
    <property type="entry name" value="STAS domain"/>
    <property type="match status" value="1"/>
</dbReference>
<dbReference type="PROSITE" id="PS50801">
    <property type="entry name" value="STAS"/>
    <property type="match status" value="1"/>
</dbReference>
<dbReference type="RefSeq" id="WP_152100735.1">
    <property type="nucleotide sequence ID" value="NZ_AP021861.1"/>
</dbReference>
<evidence type="ECO:0000313" key="3">
    <source>
        <dbReference type="Proteomes" id="UP000326837"/>
    </source>
</evidence>
<feature type="domain" description="STAS" evidence="1">
    <location>
        <begin position="49"/>
        <end position="116"/>
    </location>
</feature>
<keyword evidence="3" id="KW-1185">Reference proteome</keyword>
<proteinExistence type="predicted"/>
<organism evidence="2 3">
    <name type="scientific">Lacipirellula parvula</name>
    <dbReference type="NCBI Taxonomy" id="2650471"/>
    <lineage>
        <taxon>Bacteria</taxon>
        <taxon>Pseudomonadati</taxon>
        <taxon>Planctomycetota</taxon>
        <taxon>Planctomycetia</taxon>
        <taxon>Pirellulales</taxon>
        <taxon>Lacipirellulaceae</taxon>
        <taxon>Lacipirellula</taxon>
    </lineage>
</organism>
<dbReference type="AlphaFoldDB" id="A0A5K7XEN5"/>
<reference evidence="3" key="1">
    <citation type="submission" date="2019-10" db="EMBL/GenBank/DDBJ databases">
        <title>Lacipirellula parvula gen. nov., sp. nov., representing a lineage of planctomycetes widespread in freshwater anoxic habitats, and description of the family Lacipirellulaceae.</title>
        <authorList>
            <person name="Dedysh S.N."/>
            <person name="Kulichevskaya I.S."/>
            <person name="Beletsky A.V."/>
            <person name="Rakitin A.L."/>
            <person name="Mardanov A.V."/>
            <person name="Ivanova A.A."/>
            <person name="Saltykova V.X."/>
            <person name="Rijpstra W.I.C."/>
            <person name="Sinninghe Damste J.S."/>
            <person name="Ravin N.V."/>
        </authorList>
    </citation>
    <scope>NUCLEOTIDE SEQUENCE [LARGE SCALE GENOMIC DNA]</scope>
    <source>
        <strain evidence="3">PX69</strain>
    </source>
</reference>
<protein>
    <recommendedName>
        <fullName evidence="1">STAS domain-containing protein</fullName>
    </recommendedName>
</protein>
<evidence type="ECO:0000313" key="2">
    <source>
        <dbReference type="EMBL" id="BBO35334.1"/>
    </source>
</evidence>
<accession>A0A5K7XEN5</accession>
<evidence type="ECO:0000259" key="1">
    <source>
        <dbReference type="PROSITE" id="PS50801"/>
    </source>
</evidence>
<name>A0A5K7XEN5_9BACT</name>
<dbReference type="Pfam" id="PF01740">
    <property type="entry name" value="STAS"/>
    <property type="match status" value="1"/>
</dbReference>
<dbReference type="InterPro" id="IPR002645">
    <property type="entry name" value="STAS_dom"/>
</dbReference>
<dbReference type="SUPFAM" id="SSF52091">
    <property type="entry name" value="SpoIIaa-like"/>
    <property type="match status" value="1"/>
</dbReference>
<dbReference type="KEGG" id="lpav:PLANPX_4946"/>
<dbReference type="EMBL" id="AP021861">
    <property type="protein sequence ID" value="BBO35334.1"/>
    <property type="molecule type" value="Genomic_DNA"/>
</dbReference>
<gene>
    <name evidence="2" type="ORF">PLANPX_4946</name>
</gene>
<sequence>MADVCEEWGVDVSRGPDWLFLRLRPGKTEPAGMADKIWSLADRHFVYRLVLEMNDVSMIPSHLMGQLVMLQKRVLQREGALRLCGLSKECAEALRFCRLDQALPNFASLEDAVKGQRRHAPHFANA</sequence>
<dbReference type="Proteomes" id="UP000326837">
    <property type="component" value="Chromosome"/>
</dbReference>